<dbReference type="RefSeq" id="WP_229686207.1">
    <property type="nucleotide sequence ID" value="NZ_BMMK01000006.1"/>
</dbReference>
<dbReference type="InterPro" id="IPR023214">
    <property type="entry name" value="HAD_sf"/>
</dbReference>
<organism evidence="1 2">
    <name type="scientific">Longimycelium tulufanense</name>
    <dbReference type="NCBI Taxonomy" id="907463"/>
    <lineage>
        <taxon>Bacteria</taxon>
        <taxon>Bacillati</taxon>
        <taxon>Actinomycetota</taxon>
        <taxon>Actinomycetes</taxon>
        <taxon>Pseudonocardiales</taxon>
        <taxon>Pseudonocardiaceae</taxon>
        <taxon>Longimycelium</taxon>
    </lineage>
</organism>
<evidence type="ECO:0000313" key="1">
    <source>
        <dbReference type="EMBL" id="GGM47903.1"/>
    </source>
</evidence>
<reference evidence="1" key="1">
    <citation type="journal article" date="2014" name="Int. J. Syst. Evol. Microbiol.">
        <title>Complete genome sequence of Corynebacterium casei LMG S-19264T (=DSM 44701T), isolated from a smear-ripened cheese.</title>
        <authorList>
            <consortium name="US DOE Joint Genome Institute (JGI-PGF)"/>
            <person name="Walter F."/>
            <person name="Albersmeier A."/>
            <person name="Kalinowski J."/>
            <person name="Ruckert C."/>
        </authorList>
    </citation>
    <scope>NUCLEOTIDE SEQUENCE</scope>
    <source>
        <strain evidence="1">CGMCC 4.5737</strain>
    </source>
</reference>
<dbReference type="Gene3D" id="1.10.150.240">
    <property type="entry name" value="Putative phosphatase, domain 2"/>
    <property type="match status" value="1"/>
</dbReference>
<reference evidence="1" key="2">
    <citation type="submission" date="2020-09" db="EMBL/GenBank/DDBJ databases">
        <authorList>
            <person name="Sun Q."/>
            <person name="Zhou Y."/>
        </authorList>
    </citation>
    <scope>NUCLEOTIDE SEQUENCE</scope>
    <source>
        <strain evidence="1">CGMCC 4.5737</strain>
    </source>
</reference>
<proteinExistence type="predicted"/>
<name>A0A8J3CEC2_9PSEU</name>
<gene>
    <name evidence="1" type="ORF">GCM10012275_18690</name>
</gene>
<dbReference type="Proteomes" id="UP000637578">
    <property type="component" value="Unassembled WGS sequence"/>
</dbReference>
<sequence>MVIAALFDLDGTLVDLGAPADDLAELRARLRALAEAEGVLLHHFGIFPMYRALCAAGRGAAGARTLIDSYEVRWARSTARPLVRPDLLAAPIRLVTSNGRACVQALRAEGLLPGGDGRDVTRDECADLKPSADPLLRAVFGLPADVSLPFVGDGRVDRQAVDAYLVSGGRPPLRFVPVAPGTGSPEPVRSADELLAELGGVPCR</sequence>
<dbReference type="SUPFAM" id="SSF56784">
    <property type="entry name" value="HAD-like"/>
    <property type="match status" value="1"/>
</dbReference>
<protein>
    <submittedName>
        <fullName evidence="1">Uncharacterized protein</fullName>
    </submittedName>
</protein>
<comment type="caution">
    <text evidence="1">The sequence shown here is derived from an EMBL/GenBank/DDBJ whole genome shotgun (WGS) entry which is preliminary data.</text>
</comment>
<dbReference type="InterPro" id="IPR023198">
    <property type="entry name" value="PGP-like_dom2"/>
</dbReference>
<evidence type="ECO:0000313" key="2">
    <source>
        <dbReference type="Proteomes" id="UP000637578"/>
    </source>
</evidence>
<dbReference type="AlphaFoldDB" id="A0A8J3CEC2"/>
<keyword evidence="2" id="KW-1185">Reference proteome</keyword>
<dbReference type="Gene3D" id="3.40.50.1000">
    <property type="entry name" value="HAD superfamily/HAD-like"/>
    <property type="match status" value="1"/>
</dbReference>
<dbReference type="InterPro" id="IPR036412">
    <property type="entry name" value="HAD-like_sf"/>
</dbReference>
<accession>A0A8J3CEC2</accession>
<dbReference type="EMBL" id="BMMK01000006">
    <property type="protein sequence ID" value="GGM47903.1"/>
    <property type="molecule type" value="Genomic_DNA"/>
</dbReference>